<feature type="binding site" evidence="9 11">
    <location>
        <begin position="114"/>
        <end position="116"/>
    </location>
    <ligand>
        <name>substrate</name>
    </ligand>
</feature>
<dbReference type="PROSITE" id="PS00747">
    <property type="entry name" value="GLUTR"/>
    <property type="match status" value="1"/>
</dbReference>
<dbReference type="HAMAP" id="MF_00087">
    <property type="entry name" value="Glu_tRNA_reductase"/>
    <property type="match status" value="1"/>
</dbReference>
<reference evidence="18 19" key="1">
    <citation type="submission" date="2018-11" db="EMBL/GenBank/DDBJ databases">
        <title>Genomic Encyclopedia of Type Strains, Phase IV (KMG-IV): sequencing the most valuable type-strain genomes for metagenomic binning, comparative biology and taxonomic classification.</title>
        <authorList>
            <person name="Goeker M."/>
        </authorList>
    </citation>
    <scope>NUCLEOTIDE SEQUENCE [LARGE SCALE GENOMIC DNA]</scope>
    <source>
        <strain evidence="18 19">DSM 22027</strain>
    </source>
</reference>
<dbReference type="InterPro" id="IPR036291">
    <property type="entry name" value="NAD(P)-bd_dom_sf"/>
</dbReference>
<feature type="binding site" evidence="9 12">
    <location>
        <begin position="189"/>
        <end position="194"/>
    </location>
    <ligand>
        <name>NADP(+)</name>
        <dbReference type="ChEBI" id="CHEBI:58349"/>
    </ligand>
</feature>
<dbReference type="FunFam" id="3.40.50.720:FF:000031">
    <property type="entry name" value="Glutamyl-tRNA reductase"/>
    <property type="match status" value="1"/>
</dbReference>
<evidence type="ECO:0000256" key="12">
    <source>
        <dbReference type="PIRSR" id="PIRSR000445-3"/>
    </source>
</evidence>
<proteinExistence type="inferred from homology"/>
<feature type="domain" description="Glutamyl-tRNA reductase N-terminal" evidence="17">
    <location>
        <begin position="6"/>
        <end position="156"/>
    </location>
</feature>
<evidence type="ECO:0000256" key="5">
    <source>
        <dbReference type="ARBA" id="ARBA00023002"/>
    </source>
</evidence>
<evidence type="ECO:0000256" key="10">
    <source>
        <dbReference type="PIRSR" id="PIRSR000445-1"/>
    </source>
</evidence>
<comment type="pathway">
    <text evidence="1 9 14">Porphyrin-containing compound metabolism; protoporphyrin-IX biosynthesis; 5-aminolevulinate from L-glutamyl-tRNA(Glu): step 1/2.</text>
</comment>
<dbReference type="Gene3D" id="3.40.50.720">
    <property type="entry name" value="NAD(P)-binding Rossmann-like Domain"/>
    <property type="match status" value="1"/>
</dbReference>
<dbReference type="InterPro" id="IPR018214">
    <property type="entry name" value="GluRdtase_CS"/>
</dbReference>
<gene>
    <name evidence="9" type="primary">hemA</name>
    <name evidence="18" type="ORF">EDC27_2469</name>
</gene>
<dbReference type="OrthoDB" id="110209at2"/>
<dbReference type="SUPFAM" id="SSF51735">
    <property type="entry name" value="NAD(P)-binding Rossmann-fold domains"/>
    <property type="match status" value="1"/>
</dbReference>
<dbReference type="GO" id="GO:0008883">
    <property type="term" value="F:glutamyl-tRNA reductase activity"/>
    <property type="evidence" value="ECO:0007669"/>
    <property type="project" value="UniProtKB-UniRule"/>
</dbReference>
<dbReference type="InterPro" id="IPR036343">
    <property type="entry name" value="GluRdtase_N_sf"/>
</dbReference>
<dbReference type="InterPro" id="IPR015896">
    <property type="entry name" value="4pyrrol_synth_GluRdtase_dimer"/>
</dbReference>
<dbReference type="InterPro" id="IPR000343">
    <property type="entry name" value="4pyrrol_synth_GluRdtase"/>
</dbReference>
<accession>A0A3N1UIV8</accession>
<evidence type="ECO:0000313" key="18">
    <source>
        <dbReference type="EMBL" id="ROQ91184.1"/>
    </source>
</evidence>
<comment type="catalytic activity">
    <reaction evidence="7 9 14">
        <text>(S)-4-amino-5-oxopentanoate + tRNA(Glu) + NADP(+) = L-glutamyl-tRNA(Glu) + NADPH + H(+)</text>
        <dbReference type="Rhea" id="RHEA:12344"/>
        <dbReference type="Rhea" id="RHEA-COMP:9663"/>
        <dbReference type="Rhea" id="RHEA-COMP:9680"/>
        <dbReference type="ChEBI" id="CHEBI:15378"/>
        <dbReference type="ChEBI" id="CHEBI:57501"/>
        <dbReference type="ChEBI" id="CHEBI:57783"/>
        <dbReference type="ChEBI" id="CHEBI:58349"/>
        <dbReference type="ChEBI" id="CHEBI:78442"/>
        <dbReference type="ChEBI" id="CHEBI:78520"/>
        <dbReference type="EC" id="1.2.1.70"/>
    </reaction>
</comment>
<organism evidence="18 19">
    <name type="scientific">Desulfosoma caldarium</name>
    <dbReference type="NCBI Taxonomy" id="610254"/>
    <lineage>
        <taxon>Bacteria</taxon>
        <taxon>Pseudomonadati</taxon>
        <taxon>Thermodesulfobacteriota</taxon>
        <taxon>Syntrophobacteria</taxon>
        <taxon>Syntrophobacterales</taxon>
        <taxon>Syntrophobacteraceae</taxon>
        <taxon>Desulfosoma</taxon>
    </lineage>
</organism>
<sequence length="434" mass="49581">MDIYLVGMNHKTAPVEIRERIAQVCRLNASPLEHRTHCRAVEELFFLSTCNRVEFLFTTSNGLQAVEEMTDLMVRLVDLPKDVVVNHLYVHRNLDAVRHLFRVASSLDSMVVGEPQILGQIKDAYREATQYRTVGVVLNRLLHKTFSVAKRVRTETNIGCHAVSVSYAAVTLAKKIFGELQGKRVMLLGAGEMAELAAEHFRSNGVRNMVIVNRTLERAVELARRFHAQTIPFSHFLDALLQVDIVLCSTAAAEPILRAEDLKPRMRKRKNRPLFFIDIAMPRNVDPKIHDLDNVYLYDIDDLKGIVDFNLSERRHEAEKAQHIIDTETLQFQQWLQTLDVVPTIIALRRKAEEIRRAELRKTLSQLPELSDKEKEAIGVLTETIIKKLLHDPIVFLKKKSVRDSKNAYVNFTQQLFNLDQEDAPTSSLDCTDG</sequence>
<evidence type="ECO:0000259" key="17">
    <source>
        <dbReference type="Pfam" id="PF05201"/>
    </source>
</evidence>
<evidence type="ECO:0000259" key="15">
    <source>
        <dbReference type="Pfam" id="PF00745"/>
    </source>
</evidence>
<dbReference type="EC" id="1.2.1.70" evidence="3 9"/>
<dbReference type="CDD" id="cd05213">
    <property type="entry name" value="NAD_bind_Glutamyl_tRNA_reduct"/>
    <property type="match status" value="1"/>
</dbReference>
<evidence type="ECO:0000256" key="13">
    <source>
        <dbReference type="PIRSR" id="PIRSR000445-4"/>
    </source>
</evidence>
<dbReference type="SUPFAM" id="SSF69742">
    <property type="entry name" value="Glutamyl tRNA-reductase catalytic, N-terminal domain"/>
    <property type="match status" value="1"/>
</dbReference>
<dbReference type="Pfam" id="PF05201">
    <property type="entry name" value="GlutR_N"/>
    <property type="match status" value="1"/>
</dbReference>
<evidence type="ECO:0000256" key="11">
    <source>
        <dbReference type="PIRSR" id="PIRSR000445-2"/>
    </source>
</evidence>
<dbReference type="PANTHER" id="PTHR43013:SF1">
    <property type="entry name" value="GLUTAMYL-TRNA REDUCTASE"/>
    <property type="match status" value="1"/>
</dbReference>
<dbReference type="FunFam" id="3.30.460.30:FF:000001">
    <property type="entry name" value="Glutamyl-tRNA reductase"/>
    <property type="match status" value="1"/>
</dbReference>
<evidence type="ECO:0000256" key="6">
    <source>
        <dbReference type="ARBA" id="ARBA00023244"/>
    </source>
</evidence>
<comment type="miscellaneous">
    <text evidence="9">During catalysis, the active site Cys acts as a nucleophile attacking the alpha-carbonyl group of tRNA-bound glutamate with the formation of a thioester intermediate between enzyme and glutamate, and the concomitant release of tRNA(Glu). The thioester intermediate is finally reduced by direct hydride transfer from NADPH, to form the product GSA.</text>
</comment>
<dbReference type="Pfam" id="PF01488">
    <property type="entry name" value="Shikimate_DH"/>
    <property type="match status" value="1"/>
</dbReference>
<protein>
    <recommendedName>
        <fullName evidence="8 9">Glutamyl-tRNA reductase</fullName>
        <shortName evidence="9">GluTR</shortName>
        <ecNumber evidence="3 9">1.2.1.70</ecNumber>
    </recommendedName>
</protein>
<evidence type="ECO:0000256" key="7">
    <source>
        <dbReference type="ARBA" id="ARBA00047464"/>
    </source>
</evidence>
<dbReference type="InterPro" id="IPR006151">
    <property type="entry name" value="Shikm_DH/Glu-tRNA_Rdtase"/>
</dbReference>
<dbReference type="GO" id="GO:0050661">
    <property type="term" value="F:NADP binding"/>
    <property type="evidence" value="ECO:0007669"/>
    <property type="project" value="InterPro"/>
</dbReference>
<comment type="function">
    <text evidence="9">Catalyzes the NADPH-dependent reduction of glutamyl-tRNA(Glu) to glutamate 1-semialdehyde (GSA).</text>
</comment>
<dbReference type="Gene3D" id="3.30.460.30">
    <property type="entry name" value="Glutamyl-tRNA reductase, N-terminal domain"/>
    <property type="match status" value="1"/>
</dbReference>
<dbReference type="Proteomes" id="UP000276223">
    <property type="component" value="Unassembled WGS sequence"/>
</dbReference>
<evidence type="ECO:0000256" key="4">
    <source>
        <dbReference type="ARBA" id="ARBA00022857"/>
    </source>
</evidence>
<dbReference type="RefSeq" id="WP_123290895.1">
    <property type="nucleotide sequence ID" value="NZ_RJVA01000013.1"/>
</dbReference>
<keyword evidence="19" id="KW-1185">Reference proteome</keyword>
<comment type="domain">
    <text evidence="9">Possesses an unusual extended V-shaped dimeric structure with each monomer consisting of three distinct domains arranged along a curved 'spinal' alpha-helix. The N-terminal catalytic domain specifically recognizes the glutamate moiety of the substrate. The second domain is the NADPH-binding domain, and the third C-terminal domain is responsible for dimerization.</text>
</comment>
<dbReference type="AlphaFoldDB" id="A0A3N1UIV8"/>
<evidence type="ECO:0000256" key="9">
    <source>
        <dbReference type="HAMAP-Rule" id="MF_00087"/>
    </source>
</evidence>
<evidence type="ECO:0000256" key="3">
    <source>
        <dbReference type="ARBA" id="ARBA00012970"/>
    </source>
</evidence>
<feature type="binding site" evidence="9 11">
    <location>
        <begin position="49"/>
        <end position="52"/>
    </location>
    <ligand>
        <name>substrate</name>
    </ligand>
</feature>
<keyword evidence="5 9" id="KW-0560">Oxidoreductase</keyword>
<feature type="binding site" evidence="9 11">
    <location>
        <position position="120"/>
    </location>
    <ligand>
        <name>substrate</name>
    </ligand>
</feature>
<dbReference type="PIRSF" id="PIRSF000445">
    <property type="entry name" value="4pyrrol_synth_GluRdtase"/>
    <property type="match status" value="1"/>
</dbReference>
<evidence type="ECO:0000256" key="14">
    <source>
        <dbReference type="RuleBase" id="RU000584"/>
    </source>
</evidence>
<dbReference type="EMBL" id="RJVA01000013">
    <property type="protein sequence ID" value="ROQ91184.1"/>
    <property type="molecule type" value="Genomic_DNA"/>
</dbReference>
<dbReference type="PANTHER" id="PTHR43013">
    <property type="entry name" value="GLUTAMYL-TRNA REDUCTASE"/>
    <property type="match status" value="1"/>
</dbReference>
<dbReference type="GO" id="GO:0019353">
    <property type="term" value="P:protoporphyrinogen IX biosynthetic process from glutamate"/>
    <property type="evidence" value="ECO:0007669"/>
    <property type="project" value="TreeGrafter"/>
</dbReference>
<feature type="domain" description="Tetrapyrrole biosynthesis glutamyl-tRNA reductase dimerisation" evidence="15">
    <location>
        <begin position="320"/>
        <end position="419"/>
    </location>
</feature>
<feature type="domain" description="Quinate/shikimate 5-dehydrogenase/glutamyl-tRNA reductase" evidence="16">
    <location>
        <begin position="172"/>
        <end position="306"/>
    </location>
</feature>
<feature type="active site" description="Nucleophile" evidence="9 10">
    <location>
        <position position="50"/>
    </location>
</feature>
<name>A0A3N1UIV8_9BACT</name>
<dbReference type="Pfam" id="PF00745">
    <property type="entry name" value="GlutR_dimer"/>
    <property type="match status" value="1"/>
</dbReference>
<comment type="subunit">
    <text evidence="9">Homodimer.</text>
</comment>
<dbReference type="InterPro" id="IPR036453">
    <property type="entry name" value="GluRdtase_dimer_dom_sf"/>
</dbReference>
<comment type="similarity">
    <text evidence="2 9 14">Belongs to the glutamyl-tRNA reductase family.</text>
</comment>
<dbReference type="SUPFAM" id="SSF69075">
    <property type="entry name" value="Glutamyl tRNA-reductase dimerization domain"/>
    <property type="match status" value="1"/>
</dbReference>
<feature type="binding site" evidence="9 11">
    <location>
        <position position="109"/>
    </location>
    <ligand>
        <name>substrate</name>
    </ligand>
</feature>
<dbReference type="UniPathway" id="UPA00251">
    <property type="reaction ID" value="UER00316"/>
</dbReference>
<evidence type="ECO:0000256" key="8">
    <source>
        <dbReference type="ARBA" id="ARBA00068659"/>
    </source>
</evidence>
<keyword evidence="6 9" id="KW-0627">Porphyrin biosynthesis</keyword>
<comment type="caution">
    <text evidence="18">The sequence shown here is derived from an EMBL/GenBank/DDBJ whole genome shotgun (WGS) entry which is preliminary data.</text>
</comment>
<evidence type="ECO:0000256" key="2">
    <source>
        <dbReference type="ARBA" id="ARBA00005916"/>
    </source>
</evidence>
<evidence type="ECO:0000259" key="16">
    <source>
        <dbReference type="Pfam" id="PF01488"/>
    </source>
</evidence>
<keyword evidence="4 9" id="KW-0521">NADP</keyword>
<evidence type="ECO:0000256" key="1">
    <source>
        <dbReference type="ARBA" id="ARBA00005059"/>
    </source>
</evidence>
<feature type="site" description="Important for activity" evidence="9 13">
    <location>
        <position position="99"/>
    </location>
</feature>
<dbReference type="NCBIfam" id="TIGR01035">
    <property type="entry name" value="hemA"/>
    <property type="match status" value="1"/>
</dbReference>
<dbReference type="InterPro" id="IPR015895">
    <property type="entry name" value="4pyrrol_synth_GluRdtase_N"/>
</dbReference>
<evidence type="ECO:0000313" key="19">
    <source>
        <dbReference type="Proteomes" id="UP000276223"/>
    </source>
</evidence>